<proteinExistence type="predicted"/>
<evidence type="ECO:0000256" key="1">
    <source>
        <dbReference type="ARBA" id="ARBA00004127"/>
    </source>
</evidence>
<evidence type="ECO:0000313" key="6">
    <source>
        <dbReference type="EMBL" id="MCQ4040708.1"/>
    </source>
</evidence>
<comment type="subcellular location">
    <subcellularLocation>
        <location evidence="1">Endomembrane system</location>
        <topology evidence="1">Multi-pass membrane protein</topology>
    </subcellularLocation>
</comment>
<reference evidence="6 7" key="1">
    <citation type="submission" date="2022-06" db="EMBL/GenBank/DDBJ databases">
        <title>Draft genome sequence of type strain Streptomyces rubrisoli DSM 42083.</title>
        <authorList>
            <person name="Duangmal K."/>
            <person name="Klaysubun C."/>
        </authorList>
    </citation>
    <scope>NUCLEOTIDE SEQUENCE [LARGE SCALE GENOMIC DNA]</scope>
    <source>
        <strain evidence="6 7">DSM 42083</strain>
    </source>
</reference>
<sequence length="206" mass="22987">MDDSALLLLLLNFVFIGALPRLFFRSDGSFNLKWWLTALPFFLCPLYIAAGLAIGWQPFFSGTPRTVLTLASVVLSVASIALIFMTLGTHRIPLALWHQDNDAPQHIVTYGAYRRIRHPFYSSFLLAFLAGLLVYPHWGTVLLAVYGLVSLNTTAAREERRLSASEFGAEYRRYINQTGRFLPRLGRIEDTAGPARPVEAAQVAEG</sequence>
<dbReference type="InterPro" id="IPR007318">
    <property type="entry name" value="Phopholipid_MeTrfase"/>
</dbReference>
<evidence type="ECO:0000256" key="5">
    <source>
        <dbReference type="SAM" id="Phobius"/>
    </source>
</evidence>
<evidence type="ECO:0000256" key="2">
    <source>
        <dbReference type="ARBA" id="ARBA00022692"/>
    </source>
</evidence>
<protein>
    <submittedName>
        <fullName evidence="6">Isoprenylcysteine carboxylmethyltransferase family protein</fullName>
    </submittedName>
</protein>
<feature type="transmembrane region" description="Helical" evidence="5">
    <location>
        <begin position="124"/>
        <end position="149"/>
    </location>
</feature>
<dbReference type="Pfam" id="PF04191">
    <property type="entry name" value="PEMT"/>
    <property type="match status" value="1"/>
</dbReference>
<comment type="caution">
    <text evidence="6">The sequence shown here is derived from an EMBL/GenBank/DDBJ whole genome shotgun (WGS) entry which is preliminary data.</text>
</comment>
<keyword evidence="3 5" id="KW-1133">Transmembrane helix</keyword>
<dbReference type="Proteomes" id="UP001206206">
    <property type="component" value="Unassembled WGS sequence"/>
</dbReference>
<name>A0ABT1P8X2_9ACTN</name>
<accession>A0ABT1P8X2</accession>
<organism evidence="6 7">
    <name type="scientific">Streptantibioticus rubrisoli</name>
    <dbReference type="NCBI Taxonomy" id="1387313"/>
    <lineage>
        <taxon>Bacteria</taxon>
        <taxon>Bacillati</taxon>
        <taxon>Actinomycetota</taxon>
        <taxon>Actinomycetes</taxon>
        <taxon>Kitasatosporales</taxon>
        <taxon>Streptomycetaceae</taxon>
        <taxon>Streptantibioticus</taxon>
    </lineage>
</organism>
<feature type="transmembrane region" description="Helical" evidence="5">
    <location>
        <begin position="6"/>
        <end position="24"/>
    </location>
</feature>
<keyword evidence="2 5" id="KW-0812">Transmembrane</keyword>
<evidence type="ECO:0000256" key="4">
    <source>
        <dbReference type="ARBA" id="ARBA00023136"/>
    </source>
</evidence>
<gene>
    <name evidence="6" type="ORF">NON19_01390</name>
</gene>
<feature type="transmembrane region" description="Helical" evidence="5">
    <location>
        <begin position="68"/>
        <end position="87"/>
    </location>
</feature>
<keyword evidence="4 5" id="KW-0472">Membrane</keyword>
<dbReference type="Gene3D" id="1.20.120.1630">
    <property type="match status" value="1"/>
</dbReference>
<feature type="transmembrane region" description="Helical" evidence="5">
    <location>
        <begin position="36"/>
        <end position="56"/>
    </location>
</feature>
<dbReference type="RefSeq" id="WP_255924653.1">
    <property type="nucleotide sequence ID" value="NZ_JANFNH010000001.1"/>
</dbReference>
<evidence type="ECO:0000256" key="3">
    <source>
        <dbReference type="ARBA" id="ARBA00022989"/>
    </source>
</evidence>
<evidence type="ECO:0000313" key="7">
    <source>
        <dbReference type="Proteomes" id="UP001206206"/>
    </source>
</evidence>
<dbReference type="EMBL" id="JANFNH010000001">
    <property type="protein sequence ID" value="MCQ4040708.1"/>
    <property type="molecule type" value="Genomic_DNA"/>
</dbReference>
<keyword evidence="7" id="KW-1185">Reference proteome</keyword>